<comment type="PTM">
    <text evidence="4">eIF-5A seems to be the only eukaryotic protein to have a hypusine residue which is a post-translational modification of a lysine by the addition of a butylamino group.</text>
</comment>
<dbReference type="GO" id="GO:0003723">
    <property type="term" value="F:RNA binding"/>
    <property type="evidence" value="ECO:0007669"/>
    <property type="project" value="InterPro"/>
</dbReference>
<gene>
    <name evidence="6" type="ORF">M0812_03055</name>
</gene>
<feature type="domain" description="Translation initiation factor 5A C-terminal" evidence="5">
    <location>
        <begin position="70"/>
        <end position="136"/>
    </location>
</feature>
<evidence type="ECO:0000256" key="1">
    <source>
        <dbReference type="ARBA" id="ARBA00006016"/>
    </source>
</evidence>
<name>A0AAV7YRF4_9EUKA</name>
<dbReference type="Pfam" id="PF01287">
    <property type="entry name" value="eIF-5a"/>
    <property type="match status" value="1"/>
</dbReference>
<evidence type="ECO:0000256" key="2">
    <source>
        <dbReference type="ARBA" id="ARBA00022917"/>
    </source>
</evidence>
<dbReference type="PROSITE" id="PS00302">
    <property type="entry name" value="IF5A_HYPUSINE"/>
    <property type="match status" value="1"/>
</dbReference>
<dbReference type="EMBL" id="JANTQA010000048">
    <property type="protein sequence ID" value="KAJ3431374.1"/>
    <property type="molecule type" value="Genomic_DNA"/>
</dbReference>
<protein>
    <recommendedName>
        <fullName evidence="4">Eukaryotic translation initiation factor 5A</fullName>
        <shortName evidence="4">eIF-5A</shortName>
    </recommendedName>
</protein>
<evidence type="ECO:0000313" key="7">
    <source>
        <dbReference type="Proteomes" id="UP001146793"/>
    </source>
</evidence>
<evidence type="ECO:0000256" key="3">
    <source>
        <dbReference type="ARBA" id="ARBA00023071"/>
    </source>
</evidence>
<dbReference type="SMART" id="SM01376">
    <property type="entry name" value="eIF-5a"/>
    <property type="match status" value="1"/>
</dbReference>
<sequence>MTSSVPKQASAFRKGGYIILKEHVCKIVDMKTHKTGKHGHAKINFTGTDIFTGNKYEELQSATHSMQEPEVTKDEYDVVDVQDGFASLMDMEGNTLEVSIPEGKTGDELKSGFEEGKTLIAIVTTTMGKNKITQCREDK</sequence>
<reference evidence="6" key="1">
    <citation type="submission" date="2022-08" db="EMBL/GenBank/DDBJ databases">
        <title>Novel sulphate-reducing endosymbionts in the free-living metamonad Anaeramoeba.</title>
        <authorList>
            <person name="Jerlstrom-Hultqvist J."/>
            <person name="Cepicka I."/>
            <person name="Gallot-Lavallee L."/>
            <person name="Salas-Leiva D."/>
            <person name="Curtis B.A."/>
            <person name="Zahonova K."/>
            <person name="Pipaliya S."/>
            <person name="Dacks J."/>
            <person name="Roger A.J."/>
        </authorList>
    </citation>
    <scope>NUCLEOTIDE SEQUENCE</scope>
    <source>
        <strain evidence="6">Busselton2</strain>
    </source>
</reference>
<dbReference type="SUPFAM" id="SSF50104">
    <property type="entry name" value="Translation proteins SH3-like domain"/>
    <property type="match status" value="1"/>
</dbReference>
<keyword evidence="6" id="KW-0396">Initiation factor</keyword>
<dbReference type="GO" id="GO:0045901">
    <property type="term" value="P:positive regulation of translational elongation"/>
    <property type="evidence" value="ECO:0007669"/>
    <property type="project" value="UniProtKB-UniRule"/>
</dbReference>
<dbReference type="GO" id="GO:0043022">
    <property type="term" value="F:ribosome binding"/>
    <property type="evidence" value="ECO:0007669"/>
    <property type="project" value="UniProtKB-UniRule"/>
</dbReference>
<dbReference type="AlphaFoldDB" id="A0AAV7YRF4"/>
<dbReference type="PIRSF" id="PIRSF003025">
    <property type="entry name" value="eIF5A"/>
    <property type="match status" value="1"/>
</dbReference>
<keyword evidence="2 4" id="KW-0648">Protein biosynthesis</keyword>
<dbReference type="SUPFAM" id="SSF50249">
    <property type="entry name" value="Nucleic acid-binding proteins"/>
    <property type="match status" value="1"/>
</dbReference>
<organism evidence="6 7">
    <name type="scientific">Anaeramoeba flamelloides</name>
    <dbReference type="NCBI Taxonomy" id="1746091"/>
    <lineage>
        <taxon>Eukaryota</taxon>
        <taxon>Metamonada</taxon>
        <taxon>Anaeramoebidae</taxon>
        <taxon>Anaeramoeba</taxon>
    </lineage>
</organism>
<dbReference type="InterPro" id="IPR020189">
    <property type="entry name" value="IF5A_C"/>
</dbReference>
<dbReference type="InterPro" id="IPR008991">
    <property type="entry name" value="Translation_prot_SH3-like_sf"/>
</dbReference>
<dbReference type="Gene3D" id="2.30.30.30">
    <property type="match status" value="1"/>
</dbReference>
<evidence type="ECO:0000259" key="5">
    <source>
        <dbReference type="SMART" id="SM01376"/>
    </source>
</evidence>
<dbReference type="Proteomes" id="UP001146793">
    <property type="component" value="Unassembled WGS sequence"/>
</dbReference>
<dbReference type="GO" id="GO:0045905">
    <property type="term" value="P:positive regulation of translational termination"/>
    <property type="evidence" value="ECO:0007669"/>
    <property type="project" value="UniProtKB-UniRule"/>
</dbReference>
<comment type="caution">
    <text evidence="6">The sequence shown here is derived from an EMBL/GenBank/DDBJ whole genome shotgun (WGS) entry which is preliminary data.</text>
</comment>
<dbReference type="InterPro" id="IPR014722">
    <property type="entry name" value="Rib_uL2_dom2"/>
</dbReference>
<dbReference type="NCBIfam" id="TIGR00037">
    <property type="entry name" value="eIF_5A"/>
    <property type="match status" value="1"/>
</dbReference>
<dbReference type="InterPro" id="IPR048670">
    <property type="entry name" value="IF5A-like_N"/>
</dbReference>
<comment type="function">
    <text evidence="4">Translation factor that promotes translation elongation and termination, particularly upon ribosome stalling at specific amino acid sequence contexts. Binds between the exit (E) and peptidyl (P) site of the ribosome and promotes rescue of stalled ribosome: specifically required for efficient translation of polyproline-containing peptides as well as other motifs that stall the ribosome. Acts as ribosome quality control (RQC) cofactor by joining the RQC complex to facilitate peptidyl transfer during CAT tailing step.</text>
</comment>
<keyword evidence="3 4" id="KW-0385">Hypusine</keyword>
<comment type="similarity">
    <text evidence="1 4">Belongs to the eIF-5A family.</text>
</comment>
<proteinExistence type="inferred from homology"/>
<dbReference type="InterPro" id="IPR012340">
    <property type="entry name" value="NA-bd_OB-fold"/>
</dbReference>
<evidence type="ECO:0000256" key="4">
    <source>
        <dbReference type="RuleBase" id="RU362005"/>
    </source>
</evidence>
<dbReference type="PANTHER" id="PTHR11673">
    <property type="entry name" value="TRANSLATION INITIATION FACTOR 5A FAMILY MEMBER"/>
    <property type="match status" value="1"/>
</dbReference>
<dbReference type="InterPro" id="IPR001884">
    <property type="entry name" value="IF5A-like"/>
</dbReference>
<dbReference type="InterPro" id="IPR019769">
    <property type="entry name" value="Trans_elong_IF5A_hypusine_site"/>
</dbReference>
<dbReference type="GO" id="GO:0003743">
    <property type="term" value="F:translation initiation factor activity"/>
    <property type="evidence" value="ECO:0007669"/>
    <property type="project" value="UniProtKB-KW"/>
</dbReference>
<dbReference type="Pfam" id="PF21485">
    <property type="entry name" value="IF5A-like_N"/>
    <property type="match status" value="1"/>
</dbReference>
<dbReference type="Gene3D" id="2.40.50.140">
    <property type="entry name" value="Nucleic acid-binding proteins"/>
    <property type="match status" value="1"/>
</dbReference>
<evidence type="ECO:0000313" key="6">
    <source>
        <dbReference type="EMBL" id="KAJ3431374.1"/>
    </source>
</evidence>
<accession>A0AAV7YRF4</accession>
<dbReference type="GO" id="GO:0003746">
    <property type="term" value="F:translation elongation factor activity"/>
    <property type="evidence" value="ECO:0007669"/>
    <property type="project" value="UniProtKB-UniRule"/>
</dbReference>